<dbReference type="InterPro" id="IPR036291">
    <property type="entry name" value="NAD(P)-bd_dom_sf"/>
</dbReference>
<feature type="domain" description="NAD-dependent epimerase/dehydratase" evidence="2">
    <location>
        <begin position="3"/>
        <end position="217"/>
    </location>
</feature>
<sequence>MKILVTGATGFIGTNFILQMHDRYEIIALVRKSSNIDKIKDYCKICYYEDFAVLKENLQEEQIDGVLHLATLYLKHHRPEDLKDLIDSNVLFGVELLEILYLIGFSGWFINIGTFWQFYQNLSNNPLNLYAATKTAFLNIANYYTQIAKYKFVTILLNDTYGLNDWRPKIINLWKKSLETKEAIRMSGGEQIIDMLYIDDVINAFEKCIDNFENKKNTNNVIYALHSKERITLKQLSNIFEECAQEKLNIIWGVLPYSNRENFIPFEGGKKLPNWEQKISLKEGFLKMINEK</sequence>
<evidence type="ECO:0000313" key="3">
    <source>
        <dbReference type="EMBL" id="EAK0451506.1"/>
    </source>
</evidence>
<dbReference type="AlphaFoldDB" id="A0A825SHK9"/>
<protein>
    <submittedName>
        <fullName evidence="3">NAD(P)-dependent oxidoreductase</fullName>
    </submittedName>
</protein>
<reference evidence="3 4" key="1">
    <citation type="submission" date="2018-05" db="EMBL/GenBank/DDBJ databases">
        <authorList>
            <consortium name="PulseNet: The National Subtyping Network for Foodborne Disease Surveillance"/>
            <person name="Tarr C.L."/>
            <person name="Trees E."/>
            <person name="Katz L.S."/>
            <person name="Carleton-Romer H.A."/>
            <person name="Stroika S."/>
            <person name="Kucerova Z."/>
            <person name="Roache K.F."/>
            <person name="Sabol A.L."/>
            <person name="Besser J."/>
            <person name="Gerner-Smidt P."/>
        </authorList>
    </citation>
    <scope>NUCLEOTIDE SEQUENCE [LARGE SCALE GENOMIC DNA]</scope>
    <source>
        <strain evidence="3 4">20110455</strain>
    </source>
</reference>
<accession>A0A825SHK9</accession>
<dbReference type="Pfam" id="PF01370">
    <property type="entry name" value="Epimerase"/>
    <property type="match status" value="1"/>
</dbReference>
<evidence type="ECO:0000259" key="2">
    <source>
        <dbReference type="Pfam" id="PF01370"/>
    </source>
</evidence>
<evidence type="ECO:0000313" key="4">
    <source>
        <dbReference type="Proteomes" id="UP000405656"/>
    </source>
</evidence>
<evidence type="ECO:0000256" key="1">
    <source>
        <dbReference type="ARBA" id="ARBA00007637"/>
    </source>
</evidence>
<comment type="similarity">
    <text evidence="1">Belongs to the NAD(P)-dependent epimerase/dehydratase family.</text>
</comment>
<gene>
    <name evidence="3" type="ORF">YZ36_05875</name>
</gene>
<dbReference type="InterPro" id="IPR001509">
    <property type="entry name" value="Epimerase_deHydtase"/>
</dbReference>
<name>A0A825SHK9_CAMLA</name>
<dbReference type="RefSeq" id="WP_264278112.1">
    <property type="nucleotide sequence ID" value="NZ_JAOZXM010000004.1"/>
</dbReference>
<proteinExistence type="inferred from homology"/>
<dbReference type="SUPFAM" id="SSF51735">
    <property type="entry name" value="NAD(P)-binding Rossmann-fold domains"/>
    <property type="match status" value="1"/>
</dbReference>
<organism evidence="3 4">
    <name type="scientific">Campylobacter lari</name>
    <dbReference type="NCBI Taxonomy" id="201"/>
    <lineage>
        <taxon>Bacteria</taxon>
        <taxon>Pseudomonadati</taxon>
        <taxon>Campylobacterota</taxon>
        <taxon>Epsilonproteobacteria</taxon>
        <taxon>Campylobacterales</taxon>
        <taxon>Campylobacteraceae</taxon>
        <taxon>Campylobacter</taxon>
    </lineage>
</organism>
<dbReference type="Gene3D" id="3.40.50.720">
    <property type="entry name" value="NAD(P)-binding Rossmann-like Domain"/>
    <property type="match status" value="1"/>
</dbReference>
<comment type="caution">
    <text evidence="3">The sequence shown here is derived from an EMBL/GenBank/DDBJ whole genome shotgun (WGS) entry which is preliminary data.</text>
</comment>
<dbReference type="Proteomes" id="UP000405656">
    <property type="component" value="Unassembled WGS sequence"/>
</dbReference>
<dbReference type="PANTHER" id="PTHR43000">
    <property type="entry name" value="DTDP-D-GLUCOSE 4,6-DEHYDRATASE-RELATED"/>
    <property type="match status" value="1"/>
</dbReference>
<dbReference type="EMBL" id="AACCWZ010000008">
    <property type="protein sequence ID" value="EAK0451506.1"/>
    <property type="molecule type" value="Genomic_DNA"/>
</dbReference>